<dbReference type="InterPro" id="IPR006297">
    <property type="entry name" value="EF-4"/>
</dbReference>
<evidence type="ECO:0000313" key="14">
    <source>
        <dbReference type="EMBL" id="OGB73704.1"/>
    </source>
</evidence>
<dbReference type="InterPro" id="IPR009000">
    <property type="entry name" value="Transl_B-barrel_sf"/>
</dbReference>
<evidence type="ECO:0000256" key="6">
    <source>
        <dbReference type="ARBA" id="ARBA00023134"/>
    </source>
</evidence>
<comment type="catalytic activity">
    <reaction evidence="8 12">
        <text>GTP + H2O = GDP + phosphate + H(+)</text>
        <dbReference type="Rhea" id="RHEA:19669"/>
        <dbReference type="ChEBI" id="CHEBI:15377"/>
        <dbReference type="ChEBI" id="CHEBI:15378"/>
        <dbReference type="ChEBI" id="CHEBI:37565"/>
        <dbReference type="ChEBI" id="CHEBI:43474"/>
        <dbReference type="ChEBI" id="CHEBI:58189"/>
        <dbReference type="EC" id="3.6.5.n1"/>
    </reaction>
</comment>
<protein>
    <recommendedName>
        <fullName evidence="11 12">Elongation factor 4</fullName>
        <shortName evidence="12">EF-4</shortName>
        <ecNumber evidence="11 12">3.6.5.n1</ecNumber>
    </recommendedName>
    <alternativeName>
        <fullName evidence="12">Ribosomal back-translocase LepA</fullName>
    </alternativeName>
</protein>
<evidence type="ECO:0000259" key="13">
    <source>
        <dbReference type="PROSITE" id="PS51722"/>
    </source>
</evidence>
<dbReference type="PANTHER" id="PTHR43512">
    <property type="entry name" value="TRANSLATION FACTOR GUF1-RELATED"/>
    <property type="match status" value="1"/>
</dbReference>
<gene>
    <name evidence="12" type="primary">lepA</name>
    <name evidence="14" type="ORF">A3K51_02615</name>
</gene>
<dbReference type="CDD" id="cd16260">
    <property type="entry name" value="EF4_III"/>
    <property type="match status" value="1"/>
</dbReference>
<dbReference type="InterPro" id="IPR005225">
    <property type="entry name" value="Small_GTP-bd"/>
</dbReference>
<dbReference type="PROSITE" id="PS51722">
    <property type="entry name" value="G_TR_2"/>
    <property type="match status" value="1"/>
</dbReference>
<dbReference type="EC" id="3.6.5.n1" evidence="11 12"/>
<dbReference type="SUPFAM" id="SSF50447">
    <property type="entry name" value="Translation proteins"/>
    <property type="match status" value="1"/>
</dbReference>
<evidence type="ECO:0000256" key="4">
    <source>
        <dbReference type="ARBA" id="ARBA00022801"/>
    </source>
</evidence>
<comment type="caution">
    <text evidence="14">The sequence shown here is derived from an EMBL/GenBank/DDBJ whole genome shotgun (WGS) entry which is preliminary data.</text>
</comment>
<dbReference type="EMBL" id="METD01000001">
    <property type="protein sequence ID" value="OGB73704.1"/>
    <property type="molecule type" value="Genomic_DNA"/>
</dbReference>
<dbReference type="InterPro" id="IPR013842">
    <property type="entry name" value="LepA_CTD"/>
</dbReference>
<dbReference type="FunFam" id="3.30.70.870:FF:000004">
    <property type="entry name" value="Translation factor GUF1, mitochondrial"/>
    <property type="match status" value="1"/>
</dbReference>
<dbReference type="PRINTS" id="PR00315">
    <property type="entry name" value="ELONGATNFCT"/>
</dbReference>
<evidence type="ECO:0000256" key="7">
    <source>
        <dbReference type="ARBA" id="ARBA00023136"/>
    </source>
</evidence>
<dbReference type="InterPro" id="IPR031157">
    <property type="entry name" value="G_TR_CS"/>
</dbReference>
<comment type="similarity">
    <text evidence="10">Belongs to the GTP-binding elongation factor family. LepA subfamily.</text>
</comment>
<dbReference type="NCBIfam" id="TIGR00231">
    <property type="entry name" value="small_GTP"/>
    <property type="match status" value="1"/>
</dbReference>
<dbReference type="GO" id="GO:0043022">
    <property type="term" value="F:ribosome binding"/>
    <property type="evidence" value="ECO:0007669"/>
    <property type="project" value="UniProtKB-UniRule"/>
</dbReference>
<dbReference type="SUPFAM" id="SSF54980">
    <property type="entry name" value="EF-G C-terminal domain-like"/>
    <property type="match status" value="2"/>
</dbReference>
<dbReference type="Pfam" id="PF00009">
    <property type="entry name" value="GTP_EFTU"/>
    <property type="match status" value="1"/>
</dbReference>
<dbReference type="CDD" id="cd03699">
    <property type="entry name" value="EF4_II"/>
    <property type="match status" value="1"/>
</dbReference>
<dbReference type="Gene3D" id="2.40.30.10">
    <property type="entry name" value="Translation factors"/>
    <property type="match status" value="1"/>
</dbReference>
<dbReference type="GO" id="GO:0005525">
    <property type="term" value="F:GTP binding"/>
    <property type="evidence" value="ECO:0007669"/>
    <property type="project" value="UniProtKB-UniRule"/>
</dbReference>
<dbReference type="InterPro" id="IPR000795">
    <property type="entry name" value="T_Tr_GTP-bd_dom"/>
</dbReference>
<dbReference type="InterPro" id="IPR000640">
    <property type="entry name" value="EFG_V-like"/>
</dbReference>
<name>A0A1F4NQG4_UNCK3</name>
<accession>A0A1F4NQG4</accession>
<keyword evidence="14" id="KW-0251">Elongation factor</keyword>
<dbReference type="Gene3D" id="3.40.50.300">
    <property type="entry name" value="P-loop containing nucleotide triphosphate hydrolases"/>
    <property type="match status" value="1"/>
</dbReference>
<dbReference type="InterPro" id="IPR035654">
    <property type="entry name" value="LepA_IV"/>
</dbReference>
<dbReference type="CDD" id="cd01890">
    <property type="entry name" value="LepA"/>
    <property type="match status" value="1"/>
</dbReference>
<dbReference type="InterPro" id="IPR027417">
    <property type="entry name" value="P-loop_NTPase"/>
</dbReference>
<dbReference type="GO" id="GO:0045727">
    <property type="term" value="P:positive regulation of translation"/>
    <property type="evidence" value="ECO:0007669"/>
    <property type="project" value="UniProtKB-UniRule"/>
</dbReference>
<dbReference type="GO" id="GO:0005886">
    <property type="term" value="C:plasma membrane"/>
    <property type="evidence" value="ECO:0007669"/>
    <property type="project" value="UniProtKB-SubCell"/>
</dbReference>
<dbReference type="AlphaFoldDB" id="A0A1F4NQG4"/>
<evidence type="ECO:0000313" key="15">
    <source>
        <dbReference type="Proteomes" id="UP000178085"/>
    </source>
</evidence>
<keyword evidence="2 12" id="KW-1003">Cell membrane</keyword>
<dbReference type="GO" id="GO:0003746">
    <property type="term" value="F:translation elongation factor activity"/>
    <property type="evidence" value="ECO:0007669"/>
    <property type="project" value="UniProtKB-UniRule"/>
</dbReference>
<comment type="similarity">
    <text evidence="1 12">Belongs to the TRAFAC class translation factor GTPase superfamily. Classic translation factor GTPase family. LepA subfamily.</text>
</comment>
<dbReference type="SUPFAM" id="SSF52540">
    <property type="entry name" value="P-loop containing nucleoside triphosphate hydrolases"/>
    <property type="match status" value="1"/>
</dbReference>
<keyword evidence="5 12" id="KW-0648">Protein biosynthesis</keyword>
<dbReference type="InterPro" id="IPR038363">
    <property type="entry name" value="LepA_C_sf"/>
</dbReference>
<evidence type="ECO:0000256" key="5">
    <source>
        <dbReference type="ARBA" id="ARBA00022917"/>
    </source>
</evidence>
<dbReference type="Pfam" id="PF06421">
    <property type="entry name" value="LepA_C"/>
    <property type="match status" value="1"/>
</dbReference>
<dbReference type="CDD" id="cd03709">
    <property type="entry name" value="lepA_C"/>
    <property type="match status" value="1"/>
</dbReference>
<dbReference type="Pfam" id="PF03144">
    <property type="entry name" value="GTP_EFTU_D2"/>
    <property type="match status" value="1"/>
</dbReference>
<dbReference type="InterPro" id="IPR004161">
    <property type="entry name" value="EFTu-like_2"/>
</dbReference>
<feature type="domain" description="Tr-type G" evidence="13">
    <location>
        <begin position="2"/>
        <end position="209"/>
    </location>
</feature>
<dbReference type="FunFam" id="2.40.30.10:FF:000015">
    <property type="entry name" value="Translation factor GUF1, mitochondrial"/>
    <property type="match status" value="1"/>
</dbReference>
<evidence type="ECO:0000256" key="3">
    <source>
        <dbReference type="ARBA" id="ARBA00022741"/>
    </source>
</evidence>
<dbReference type="GO" id="GO:0003924">
    <property type="term" value="F:GTPase activity"/>
    <property type="evidence" value="ECO:0007669"/>
    <property type="project" value="UniProtKB-UniRule"/>
</dbReference>
<feature type="binding site" evidence="12">
    <location>
        <begin position="14"/>
        <end position="19"/>
    </location>
    <ligand>
        <name>GTP</name>
        <dbReference type="ChEBI" id="CHEBI:37565"/>
    </ligand>
</feature>
<dbReference type="FunFam" id="3.40.50.300:FF:000078">
    <property type="entry name" value="Elongation factor 4"/>
    <property type="match status" value="1"/>
</dbReference>
<keyword evidence="6 12" id="KW-0342">GTP-binding</keyword>
<proteinExistence type="inferred from homology"/>
<organism evidence="14 15">
    <name type="scientific">candidate division Kazan bacterium RIFCSPLOWO2_01_FULL_45_19</name>
    <dbReference type="NCBI Taxonomy" id="1798538"/>
    <lineage>
        <taxon>Bacteria</taxon>
        <taxon>Bacteria division Kazan-3B-28</taxon>
    </lineage>
</organism>
<dbReference type="Gene3D" id="3.30.70.870">
    <property type="entry name" value="Elongation Factor G (Translational Gtpase), domain 3"/>
    <property type="match status" value="1"/>
</dbReference>
<dbReference type="Proteomes" id="UP000178085">
    <property type="component" value="Unassembled WGS sequence"/>
</dbReference>
<keyword evidence="7 12" id="KW-0472">Membrane</keyword>
<comment type="function">
    <text evidence="9 12">Required for accurate and efficient protein synthesis under certain stress conditions. May act as a fidelity factor of the translation reaction, by catalyzing a one-codon backward translocation of tRNAs on improperly translocated ribosomes. Back-translocation proceeds from a post-translocation (POST) complex to a pre-translocation (PRE) complex, thus giving elongation factor G a second chance to translocate the tRNAs correctly. Binds to ribosomes in a GTP-dependent manner.</text>
</comment>
<evidence type="ECO:0000256" key="2">
    <source>
        <dbReference type="ARBA" id="ARBA00022475"/>
    </source>
</evidence>
<evidence type="ECO:0000256" key="1">
    <source>
        <dbReference type="ARBA" id="ARBA00005454"/>
    </source>
</evidence>
<dbReference type="FunFam" id="3.30.70.2570:FF:000001">
    <property type="entry name" value="Translation factor GUF1, mitochondrial"/>
    <property type="match status" value="1"/>
</dbReference>
<evidence type="ECO:0000256" key="8">
    <source>
        <dbReference type="ARBA" id="ARBA00050293"/>
    </source>
</evidence>
<dbReference type="HAMAP" id="MF_00071">
    <property type="entry name" value="LepA"/>
    <property type="match status" value="1"/>
</dbReference>
<evidence type="ECO:0000256" key="11">
    <source>
        <dbReference type="ARBA" id="ARBA00066744"/>
    </source>
</evidence>
<dbReference type="PROSITE" id="PS00301">
    <property type="entry name" value="G_TR_1"/>
    <property type="match status" value="1"/>
</dbReference>
<reference evidence="14 15" key="1">
    <citation type="journal article" date="2016" name="Nat. Commun.">
        <title>Thousands of microbial genomes shed light on interconnected biogeochemical processes in an aquifer system.</title>
        <authorList>
            <person name="Anantharaman K."/>
            <person name="Brown C.T."/>
            <person name="Hug L.A."/>
            <person name="Sharon I."/>
            <person name="Castelle C.J."/>
            <person name="Probst A.J."/>
            <person name="Thomas B.C."/>
            <person name="Singh A."/>
            <person name="Wilkins M.J."/>
            <person name="Karaoz U."/>
            <person name="Brodie E.L."/>
            <person name="Williams K.H."/>
            <person name="Hubbard S.S."/>
            <person name="Banfield J.F."/>
        </authorList>
    </citation>
    <scope>NUCLEOTIDE SEQUENCE [LARGE SCALE GENOMIC DNA]</scope>
</reference>
<dbReference type="SMART" id="SM00838">
    <property type="entry name" value="EFG_C"/>
    <property type="match status" value="1"/>
</dbReference>
<keyword evidence="4 12" id="KW-0378">Hydrolase</keyword>
<evidence type="ECO:0000256" key="12">
    <source>
        <dbReference type="HAMAP-Rule" id="MF_00071"/>
    </source>
</evidence>
<dbReference type="Gene3D" id="3.30.70.2570">
    <property type="entry name" value="Elongation factor 4, C-terminal domain"/>
    <property type="match status" value="1"/>
</dbReference>
<comment type="subcellular location">
    <subcellularLocation>
        <location evidence="12">Cell membrane</location>
        <topology evidence="12">Peripheral membrane protein</topology>
        <orientation evidence="12">Cytoplasmic side</orientation>
    </subcellularLocation>
</comment>
<sequence length="633" mass="70683">MTNIRNFCIIAHIDHGKSTLADRLLELTNTISSREMRAQYLDTMDLERERGITIKLQPVRMHYDYRHSGKGAEGGRDQNLIRSWAIQDDEISDGFYELNLIDTPGHVDFTYEVSRSLAAVEGALLVVDASQGIEAQTLANLHLAQEHHLTIIPVVNKIDLPAADPDRVIRELQSVIGIEPEDVILVSAKTGEGVEKILDAIVERVPAPKGNADAPLRALVFDSYFDQFRGVVAYVRIVDGEVKAGDNIVMMASRAKVEVMEVGCFAPKLTKQSILETSEIGYIATGLKDVRSVRVGDTITLVEPKLSEKLKVKSEKWEGVKALEGYKQVMPFVYAGIFTIDNADFPQLRDALDKLQLNDSSLIFEPESSPALGFGFRCGFLGLLHLDIVQERLEREFNLNLVTTTPSVSYEVTMPGGDKKIIHNPTELPPAGTYKEIAEPWIRLEVVCPAEYVGNVMQLIQGKRGVQVDVKYLDPTRSVLIYEIPLASVVTEFYDQLKSVTSGYASMAYEMLEYRVDNLVKVDILLNTKPIDTLSVIIHRSEAQRIGQKIATKLKELLPRQNFKIVIQAAIGGKVIAREELSPYRKDVTAKLYGGDVTRKNKLLDKQKKGKKRMKMVGDVEIPQSVFRSMVSN</sequence>
<dbReference type="InterPro" id="IPR035647">
    <property type="entry name" value="EFG_III/V"/>
</dbReference>
<evidence type="ECO:0000256" key="9">
    <source>
        <dbReference type="ARBA" id="ARBA00057626"/>
    </source>
</evidence>
<feature type="binding site" evidence="12">
    <location>
        <begin position="156"/>
        <end position="159"/>
    </location>
    <ligand>
        <name>GTP</name>
        <dbReference type="ChEBI" id="CHEBI:37565"/>
    </ligand>
</feature>
<dbReference type="Pfam" id="PF00679">
    <property type="entry name" value="EFG_C"/>
    <property type="match status" value="1"/>
</dbReference>
<keyword evidence="3 12" id="KW-0547">Nucleotide-binding</keyword>
<evidence type="ECO:0000256" key="10">
    <source>
        <dbReference type="ARBA" id="ARBA00061052"/>
    </source>
</evidence>
<dbReference type="Gene3D" id="3.30.70.240">
    <property type="match status" value="1"/>
</dbReference>
<dbReference type="NCBIfam" id="TIGR01393">
    <property type="entry name" value="lepA"/>
    <property type="match status" value="1"/>
</dbReference>
<dbReference type="PANTHER" id="PTHR43512:SF4">
    <property type="entry name" value="TRANSLATION FACTOR GUF1 HOMOLOG, CHLOROPLASTIC"/>
    <property type="match status" value="1"/>
</dbReference>
<dbReference type="FunFam" id="3.30.70.240:FF:000007">
    <property type="entry name" value="Translation factor GUF1, mitochondrial"/>
    <property type="match status" value="1"/>
</dbReference>